<accession>A0A0J6C3U9</accession>
<dbReference type="Gene3D" id="2.60.120.10">
    <property type="entry name" value="Jelly Rolls"/>
    <property type="match status" value="1"/>
</dbReference>
<dbReference type="InterPro" id="IPR014710">
    <property type="entry name" value="RmlC-like_jellyroll"/>
</dbReference>
<proteinExistence type="predicted"/>
<sequence>MSLHHARPGERIDIRPLGAALRDTPSQALVRSDQIEVLRLILKAGDIQPSHEVAASAITLQCLEGQAMLDAYGVSQALSPGELVFLAAGVPHRLSAITDCAILLTLCLDRGPIPPR</sequence>
<evidence type="ECO:0000313" key="1">
    <source>
        <dbReference type="EMBL" id="ANY17056.1"/>
    </source>
</evidence>
<evidence type="ECO:0000313" key="4">
    <source>
        <dbReference type="Proteomes" id="UP000092950"/>
    </source>
</evidence>
<name>A0A0J6C3U9_9BORD</name>
<evidence type="ECO:0000313" key="3">
    <source>
        <dbReference type="Proteomes" id="UP000053096"/>
    </source>
</evidence>
<dbReference type="AlphaFoldDB" id="A0A0J6C3U9"/>
<dbReference type="Proteomes" id="UP000092950">
    <property type="component" value="Chromosome"/>
</dbReference>
<reference evidence="2 3" key="1">
    <citation type="submission" date="2015-09" db="EMBL/GenBank/DDBJ databases">
        <authorList>
            <person name="Jackson K.R."/>
            <person name="Lunt B.L."/>
            <person name="Fisher J.N.B."/>
            <person name="Gardner A.V."/>
            <person name="Bailey M.E."/>
            <person name="Deus L.M."/>
            <person name="Earl A.S."/>
            <person name="Gibby P.D."/>
            <person name="Hartmann K.A."/>
            <person name="Liu J.E."/>
            <person name="Manci A.M."/>
            <person name="Nielsen D.A."/>
            <person name="Solomon M.B."/>
            <person name="Breakwell D.P."/>
            <person name="Burnett S.H."/>
            <person name="Grose J.H."/>
        </authorList>
    </citation>
    <scope>NUCLEOTIDE SEQUENCE [LARGE SCALE GENOMIC DNA]</scope>
    <source>
        <strain evidence="2 3">2789STDY5608636</strain>
    </source>
</reference>
<dbReference type="EMBL" id="CYTV01000021">
    <property type="protein sequence ID" value="CUJ18296.1"/>
    <property type="molecule type" value="Genomic_DNA"/>
</dbReference>
<dbReference type="EMBL" id="CP016440">
    <property type="protein sequence ID" value="ANY17056.1"/>
    <property type="molecule type" value="Genomic_DNA"/>
</dbReference>
<dbReference type="SUPFAM" id="SSF51182">
    <property type="entry name" value="RmlC-like cupins"/>
    <property type="match status" value="1"/>
</dbReference>
<dbReference type="OrthoDB" id="8265259at2"/>
<organism evidence="2 3">
    <name type="scientific">Bordetella pseudohinzii</name>
    <dbReference type="NCBI Taxonomy" id="1331258"/>
    <lineage>
        <taxon>Bacteria</taxon>
        <taxon>Pseudomonadati</taxon>
        <taxon>Pseudomonadota</taxon>
        <taxon>Betaproteobacteria</taxon>
        <taxon>Burkholderiales</taxon>
        <taxon>Alcaligenaceae</taxon>
        <taxon>Bordetella</taxon>
    </lineage>
</organism>
<reference evidence="1 4" key="2">
    <citation type="submission" date="2016-07" db="EMBL/GenBank/DDBJ databases">
        <title>Complete genome sequences of Bordetella pseudohinzii.</title>
        <authorList>
            <person name="Spilker T."/>
            <person name="Darrah R."/>
            <person name="LiPuma J.J."/>
        </authorList>
    </citation>
    <scope>NUCLEOTIDE SEQUENCE [LARGE SCALE GENOMIC DNA]</scope>
    <source>
        <strain evidence="1 4">HI4681</strain>
    </source>
</reference>
<dbReference type="InterPro" id="IPR011051">
    <property type="entry name" value="RmlC_Cupin_sf"/>
</dbReference>
<dbReference type="Proteomes" id="UP000053096">
    <property type="component" value="Unassembled WGS sequence"/>
</dbReference>
<dbReference type="KEGG" id="bpdz:BBN53_14935"/>
<gene>
    <name evidence="1" type="ORF">BBN53_14935</name>
    <name evidence="2" type="ORF">ERS370011_04165</name>
</gene>
<accession>A0A0M7I6U8</accession>
<dbReference type="RefSeq" id="WP_043214587.1">
    <property type="nucleotide sequence ID" value="NZ_CAJGUP010000215.1"/>
</dbReference>
<protein>
    <submittedName>
        <fullName evidence="1">Cupin</fullName>
    </submittedName>
</protein>
<evidence type="ECO:0000313" key="2">
    <source>
        <dbReference type="EMBL" id="CUJ18296.1"/>
    </source>
</evidence>
<keyword evidence="4" id="KW-1185">Reference proteome</keyword>